<dbReference type="AlphaFoldDB" id="A0A7Y9ZC90"/>
<dbReference type="Gene3D" id="1.10.260.40">
    <property type="entry name" value="lambda repressor-like DNA-binding domains"/>
    <property type="match status" value="1"/>
</dbReference>
<dbReference type="Gene3D" id="3.40.50.2300">
    <property type="match status" value="2"/>
</dbReference>
<dbReference type="SUPFAM" id="SSF53822">
    <property type="entry name" value="Periplasmic binding protein-like I"/>
    <property type="match status" value="1"/>
</dbReference>
<evidence type="ECO:0000256" key="3">
    <source>
        <dbReference type="ARBA" id="ARBA00023163"/>
    </source>
</evidence>
<keyword evidence="2 5" id="KW-0238">DNA-binding</keyword>
<dbReference type="GO" id="GO:0000976">
    <property type="term" value="F:transcription cis-regulatory region binding"/>
    <property type="evidence" value="ECO:0007669"/>
    <property type="project" value="TreeGrafter"/>
</dbReference>
<gene>
    <name evidence="5" type="ORF">BKA03_002590</name>
</gene>
<dbReference type="Proteomes" id="UP000547973">
    <property type="component" value="Unassembled WGS sequence"/>
</dbReference>
<dbReference type="Pfam" id="PF00356">
    <property type="entry name" value="LacI"/>
    <property type="match status" value="1"/>
</dbReference>
<dbReference type="CDD" id="cd01392">
    <property type="entry name" value="HTH_LacI"/>
    <property type="match status" value="1"/>
</dbReference>
<proteinExistence type="predicted"/>
<dbReference type="GO" id="GO:0003700">
    <property type="term" value="F:DNA-binding transcription factor activity"/>
    <property type="evidence" value="ECO:0007669"/>
    <property type="project" value="TreeGrafter"/>
</dbReference>
<keyword evidence="6" id="KW-1185">Reference proteome</keyword>
<evidence type="ECO:0000259" key="4">
    <source>
        <dbReference type="PROSITE" id="PS50932"/>
    </source>
</evidence>
<evidence type="ECO:0000256" key="2">
    <source>
        <dbReference type="ARBA" id="ARBA00023125"/>
    </source>
</evidence>
<feature type="domain" description="HTH lacI-type" evidence="4">
    <location>
        <begin position="1"/>
        <end position="44"/>
    </location>
</feature>
<organism evidence="5 6">
    <name type="scientific">Demequina lutea</name>
    <dbReference type="NCBI Taxonomy" id="431489"/>
    <lineage>
        <taxon>Bacteria</taxon>
        <taxon>Bacillati</taxon>
        <taxon>Actinomycetota</taxon>
        <taxon>Actinomycetes</taxon>
        <taxon>Micrococcales</taxon>
        <taxon>Demequinaceae</taxon>
        <taxon>Demequina</taxon>
    </lineage>
</organism>
<dbReference type="InterPro" id="IPR028082">
    <property type="entry name" value="Peripla_BP_I"/>
</dbReference>
<comment type="caution">
    <text evidence="5">The sequence shown here is derived from an EMBL/GenBank/DDBJ whole genome shotgun (WGS) entry which is preliminary data.</text>
</comment>
<protein>
    <submittedName>
        <fullName evidence="5">DNA-binding LacI/PurR family transcriptional regulator</fullName>
    </submittedName>
</protein>
<dbReference type="InterPro" id="IPR000843">
    <property type="entry name" value="HTH_LacI"/>
</dbReference>
<accession>A0A7Y9ZC90</accession>
<dbReference type="EMBL" id="JACBZO010000001">
    <property type="protein sequence ID" value="NYI42471.1"/>
    <property type="molecule type" value="Genomic_DNA"/>
</dbReference>
<dbReference type="SUPFAM" id="SSF47413">
    <property type="entry name" value="lambda repressor-like DNA-binding domains"/>
    <property type="match status" value="1"/>
</dbReference>
<keyword evidence="1" id="KW-0805">Transcription regulation</keyword>
<dbReference type="PROSITE" id="PS50932">
    <property type="entry name" value="HTH_LACI_2"/>
    <property type="match status" value="1"/>
</dbReference>
<dbReference type="SMART" id="SM00354">
    <property type="entry name" value="HTH_LACI"/>
    <property type="match status" value="1"/>
</dbReference>
<reference evidence="5 6" key="1">
    <citation type="submission" date="2020-07" db="EMBL/GenBank/DDBJ databases">
        <title>Sequencing the genomes of 1000 actinobacteria strains.</title>
        <authorList>
            <person name="Klenk H.-P."/>
        </authorList>
    </citation>
    <scope>NUCLEOTIDE SEQUENCE [LARGE SCALE GENOMIC DNA]</scope>
    <source>
        <strain evidence="5 6">DSM 19970</strain>
    </source>
</reference>
<evidence type="ECO:0000313" key="5">
    <source>
        <dbReference type="EMBL" id="NYI42471.1"/>
    </source>
</evidence>
<dbReference type="InterPro" id="IPR010982">
    <property type="entry name" value="Lambda_DNA-bd_dom_sf"/>
</dbReference>
<name>A0A7Y9ZC90_9MICO</name>
<sequence length="309" mass="33600">MSRSTVSYVLSGKRPISEATRERVRQSIEALAFRRDPAALALTTRRTWTVGLAATLTPNAPKVDIVALDDFVMSIAFALRSEGYDMLLLAQQATEQIQRLQRGLLVDALIVMDVLWDEGRLPLLARAPYPVVLMGEPGADHDLSIADLDYQGAGRLAVEHLHALGHRRIAVVSGPQGLNSVERVERGAAEVPDIELTILKVWDAAPLSRRQMQLVMDSTAVVLHDQTQLPTLLHALHQRTIAMPRDMSVIAIATETALPEPITTVVVPVDEIAAAAVHVAIDAIDGAGSQRVLLAPRLIDRGTTSERQV</sequence>
<keyword evidence="3" id="KW-0804">Transcription</keyword>
<evidence type="ECO:0000313" key="6">
    <source>
        <dbReference type="Proteomes" id="UP000547973"/>
    </source>
</evidence>
<dbReference type="PANTHER" id="PTHR30146:SF153">
    <property type="entry name" value="LACTOSE OPERON REPRESSOR"/>
    <property type="match status" value="1"/>
</dbReference>
<dbReference type="Pfam" id="PF13377">
    <property type="entry name" value="Peripla_BP_3"/>
    <property type="match status" value="1"/>
</dbReference>
<dbReference type="PANTHER" id="PTHR30146">
    <property type="entry name" value="LACI-RELATED TRANSCRIPTIONAL REPRESSOR"/>
    <property type="match status" value="1"/>
</dbReference>
<evidence type="ECO:0000256" key="1">
    <source>
        <dbReference type="ARBA" id="ARBA00023015"/>
    </source>
</evidence>
<dbReference type="InterPro" id="IPR046335">
    <property type="entry name" value="LacI/GalR-like_sensor"/>
</dbReference>